<proteinExistence type="predicted"/>
<comment type="caution">
    <text evidence="3">The sequence shown here is derived from an EMBL/GenBank/DDBJ whole genome shotgun (WGS) entry which is preliminary data.</text>
</comment>
<keyword evidence="2" id="KW-0539">Nucleus</keyword>
<dbReference type="PANTHER" id="PTHR12656">
    <property type="entry name" value="BRG-1 ASSOCIATED FACTOR 250 BAF250"/>
    <property type="match status" value="1"/>
</dbReference>
<dbReference type="PANTHER" id="PTHR12656:SF5">
    <property type="entry name" value="TRITHORAX GROUP PROTEIN OSA"/>
    <property type="match status" value="1"/>
</dbReference>
<evidence type="ECO:0000256" key="1">
    <source>
        <dbReference type="ARBA" id="ARBA00004123"/>
    </source>
</evidence>
<name>A0A432ZYV6_9FUNG</name>
<dbReference type="GO" id="GO:0031491">
    <property type="term" value="F:nucleosome binding"/>
    <property type="evidence" value="ECO:0007669"/>
    <property type="project" value="TreeGrafter"/>
</dbReference>
<evidence type="ECO:0000313" key="4">
    <source>
        <dbReference type="Proteomes" id="UP000268093"/>
    </source>
</evidence>
<keyword evidence="4" id="KW-1185">Reference proteome</keyword>
<dbReference type="InterPro" id="IPR021906">
    <property type="entry name" value="BAF250/Osa"/>
</dbReference>
<evidence type="ECO:0000256" key="2">
    <source>
        <dbReference type="ARBA" id="ARBA00023242"/>
    </source>
</evidence>
<dbReference type="GO" id="GO:0016514">
    <property type="term" value="C:SWI/SNF complex"/>
    <property type="evidence" value="ECO:0007669"/>
    <property type="project" value="InterPro"/>
</dbReference>
<comment type="subcellular location">
    <subcellularLocation>
        <location evidence="1">Nucleus</location>
    </subcellularLocation>
</comment>
<dbReference type="Pfam" id="PF12031">
    <property type="entry name" value="BAF250_C"/>
    <property type="match status" value="1"/>
</dbReference>
<sequence>MVALLWSRRIRTNFFLPALSLRLGTIDIRAVTMSLKSGMKLEVANALNILTMLAADRRLSLSLIQCDDLLDVLLDYLDEDFVRSFYEFDEGTDQENFGDGPENVNGGGGIEEMASREYTYAELFDLSLDEMKSVIPKLEDSSSELWLSRRERCLCIVNLLRNFSFMGENQEFLAKHPRFVDVLARTLTVRTKSEMADKWEQRKGGGYVNVREMDILDHRKSVLLILSNIVPFMTLRSTEVATALVALVSDFLRSGPETYYAQVAIEVWSKMSVSYDNRLVLETLDTRRRRWREQEEEDEEEAEGTMVVVALDSFDQTEDGFLHIERIWAELATAIRRDYFDAATGRVVPTIHSTQLAVLEMAMMGLYNIAVLSRDERTKARLVRRERGVAMMVLRLCVMLAETGNNGFSMVCRRGVELVRALVAGGDGGKRRSTDMEEVAGAGLRRKSRGRGTAVMAGLINVASLSEMLMQAMLRGMMERDILQELWDLVTVVDAAE</sequence>
<dbReference type="GO" id="GO:0005654">
    <property type="term" value="C:nucleoplasm"/>
    <property type="evidence" value="ECO:0007669"/>
    <property type="project" value="TreeGrafter"/>
</dbReference>
<dbReference type="InterPro" id="IPR033388">
    <property type="entry name" value="BAF250_C"/>
</dbReference>
<protein>
    <submittedName>
        <fullName evidence="3">Uncharacterized protein</fullName>
    </submittedName>
</protein>
<reference evidence="3 4" key="1">
    <citation type="journal article" date="2018" name="New Phytol.">
        <title>Phylogenomics of Endogonaceae and evolution of mycorrhizas within Mucoromycota.</title>
        <authorList>
            <person name="Chang Y."/>
            <person name="Desiro A."/>
            <person name="Na H."/>
            <person name="Sandor L."/>
            <person name="Lipzen A."/>
            <person name="Clum A."/>
            <person name="Barry K."/>
            <person name="Grigoriev I.V."/>
            <person name="Martin F.M."/>
            <person name="Stajich J.E."/>
            <person name="Smith M.E."/>
            <person name="Bonito G."/>
            <person name="Spatafora J.W."/>
        </authorList>
    </citation>
    <scope>NUCLEOTIDE SEQUENCE [LARGE SCALE GENOMIC DNA]</scope>
    <source>
        <strain evidence="3 4">GMNB39</strain>
    </source>
</reference>
<dbReference type="EMBL" id="RBNI01027314">
    <property type="protein sequence ID" value="RUO95640.1"/>
    <property type="molecule type" value="Genomic_DNA"/>
</dbReference>
<gene>
    <name evidence="3" type="ORF">BC936DRAFT_143556</name>
</gene>
<dbReference type="GO" id="GO:0006338">
    <property type="term" value="P:chromatin remodeling"/>
    <property type="evidence" value="ECO:0007669"/>
    <property type="project" value="InterPro"/>
</dbReference>
<dbReference type="SUPFAM" id="SSF48371">
    <property type="entry name" value="ARM repeat"/>
    <property type="match status" value="1"/>
</dbReference>
<dbReference type="Proteomes" id="UP000268093">
    <property type="component" value="Unassembled WGS sequence"/>
</dbReference>
<dbReference type="OrthoDB" id="1938591at2759"/>
<accession>A0A432ZYV6</accession>
<dbReference type="GO" id="GO:0035060">
    <property type="term" value="C:brahma complex"/>
    <property type="evidence" value="ECO:0007669"/>
    <property type="project" value="InterPro"/>
</dbReference>
<organism evidence="3 4">
    <name type="scientific">Jimgerdemannia flammicorona</name>
    <dbReference type="NCBI Taxonomy" id="994334"/>
    <lineage>
        <taxon>Eukaryota</taxon>
        <taxon>Fungi</taxon>
        <taxon>Fungi incertae sedis</taxon>
        <taxon>Mucoromycota</taxon>
        <taxon>Mucoromycotina</taxon>
        <taxon>Endogonomycetes</taxon>
        <taxon>Endogonales</taxon>
        <taxon>Endogonaceae</taxon>
        <taxon>Jimgerdemannia</taxon>
    </lineage>
</organism>
<evidence type="ECO:0000313" key="3">
    <source>
        <dbReference type="EMBL" id="RUO95640.1"/>
    </source>
</evidence>
<dbReference type="InterPro" id="IPR016024">
    <property type="entry name" value="ARM-type_fold"/>
</dbReference>
<dbReference type="GO" id="GO:0006357">
    <property type="term" value="P:regulation of transcription by RNA polymerase II"/>
    <property type="evidence" value="ECO:0007669"/>
    <property type="project" value="TreeGrafter"/>
</dbReference>
<dbReference type="GO" id="GO:0045893">
    <property type="term" value="P:positive regulation of DNA-templated transcription"/>
    <property type="evidence" value="ECO:0007669"/>
    <property type="project" value="TreeGrafter"/>
</dbReference>
<dbReference type="AlphaFoldDB" id="A0A432ZYV6"/>